<feature type="domain" description="Glycoside hydrolase family 29 N-terminal" evidence="8">
    <location>
        <begin position="55"/>
        <end position="362"/>
    </location>
</feature>
<evidence type="ECO:0000256" key="6">
    <source>
        <dbReference type="ARBA" id="ARBA00023295"/>
    </source>
</evidence>
<dbReference type="InterPro" id="IPR013780">
    <property type="entry name" value="Glyco_hydro_b"/>
</dbReference>
<accession>A0ABW9KRH0</accession>
<evidence type="ECO:0000256" key="1">
    <source>
        <dbReference type="ARBA" id="ARBA00004071"/>
    </source>
</evidence>
<evidence type="ECO:0000259" key="8">
    <source>
        <dbReference type="Pfam" id="PF01120"/>
    </source>
</evidence>
<evidence type="ECO:0000256" key="3">
    <source>
        <dbReference type="ARBA" id="ARBA00012662"/>
    </source>
</evidence>
<dbReference type="InterPro" id="IPR000933">
    <property type="entry name" value="Glyco_hydro_29"/>
</dbReference>
<dbReference type="Gene3D" id="2.60.40.1180">
    <property type="entry name" value="Golgi alpha-mannosidase II"/>
    <property type="match status" value="1"/>
</dbReference>
<dbReference type="SMART" id="SM00812">
    <property type="entry name" value="Alpha_L_fucos"/>
    <property type="match status" value="1"/>
</dbReference>
<evidence type="ECO:0000256" key="5">
    <source>
        <dbReference type="ARBA" id="ARBA00022801"/>
    </source>
</evidence>
<sequence>MAAHFTMGTMERCLSRLLPVAALAFSLATHAQQPANITSVDDTPLPLSQPRPTAATVKQWQDRKFGMFIHFGLYSQLGGMWHGKRIDNGYSEQIMANAPIPLDEYAATASTFNPTKWDPDAVVALAKAAGMRYIVITSKHHDGFNMFHTAQSSYNVVDATPYHRDIVKELADACRRGGLAFGVYYSSIDWHQPGMDHYIEGNSNPLSDAHAQFNTAQLRELLSNYGPITEIWFDMGKPTPQQSNLFTTTVHRLQPQTMVSGRVWNYQGDFTVMGDNEVPAYGIDEPWQTPASMFNETWGYRSWQKRDNLPGKIEENITRLAQVASRGGNYILNIGPEGDGSIVPYEADVLRGIGAWLKTNGEAIFGTTASPFANLDFGYATRKGNTVYLLVRQRPADGILRLPRSAGTNWTAAAVLVNGKSLTLGSDGTDTTVQLPPDALSGTLPVIKLTFQGPLKIQEVLLTDGRPATLQAADAQKFYNYNGEGYEVPKTLYKLRWPVQQGCAAVTFHGRGQGQIALVSNHHARTIDLNDGAEEHVAIGPDHTLELTPPEPFRKGMALAINIESVDYKPEACGGQTHGNRTAR</sequence>
<dbReference type="InterPro" id="IPR016286">
    <property type="entry name" value="FUC_metazoa-typ"/>
</dbReference>
<dbReference type="PANTHER" id="PTHR10030:SF37">
    <property type="entry name" value="ALPHA-L-FUCOSIDASE-RELATED"/>
    <property type="match status" value="1"/>
</dbReference>
<dbReference type="PANTHER" id="PTHR10030">
    <property type="entry name" value="ALPHA-L-FUCOSIDASE"/>
    <property type="match status" value="1"/>
</dbReference>
<evidence type="ECO:0000256" key="4">
    <source>
        <dbReference type="ARBA" id="ARBA00022729"/>
    </source>
</evidence>
<comment type="caution">
    <text evidence="9">The sequence shown here is derived from an EMBL/GenBank/DDBJ whole genome shotgun (WGS) entry which is preliminary data.</text>
</comment>
<dbReference type="EC" id="3.2.1.51" evidence="3"/>
<name>A0ABW9KRH0_9BACT</name>
<feature type="signal peptide" evidence="7">
    <location>
        <begin position="1"/>
        <end position="31"/>
    </location>
</feature>
<dbReference type="Pfam" id="PF01120">
    <property type="entry name" value="Alpha_L_fucos"/>
    <property type="match status" value="1"/>
</dbReference>
<organism evidence="9 10">
    <name type="scientific">Terriglobus aquaticus</name>
    <dbReference type="NCBI Taxonomy" id="940139"/>
    <lineage>
        <taxon>Bacteria</taxon>
        <taxon>Pseudomonadati</taxon>
        <taxon>Acidobacteriota</taxon>
        <taxon>Terriglobia</taxon>
        <taxon>Terriglobales</taxon>
        <taxon>Acidobacteriaceae</taxon>
        <taxon>Terriglobus</taxon>
    </lineage>
</organism>
<feature type="chain" id="PRO_5046481827" description="alpha-L-fucosidase" evidence="7">
    <location>
        <begin position="32"/>
        <end position="584"/>
    </location>
</feature>
<evidence type="ECO:0000256" key="7">
    <source>
        <dbReference type="SAM" id="SignalP"/>
    </source>
</evidence>
<dbReference type="InterPro" id="IPR017853">
    <property type="entry name" value="GH"/>
</dbReference>
<gene>
    <name evidence="9" type="ORF">ACK2TP_16915</name>
</gene>
<keyword evidence="6" id="KW-0326">Glycosidase</keyword>
<keyword evidence="4 7" id="KW-0732">Signal</keyword>
<evidence type="ECO:0000313" key="10">
    <source>
        <dbReference type="Proteomes" id="UP001634747"/>
    </source>
</evidence>
<dbReference type="RefSeq" id="WP_263414383.1">
    <property type="nucleotide sequence ID" value="NZ_BAABBH010000001.1"/>
</dbReference>
<dbReference type="SUPFAM" id="SSF51445">
    <property type="entry name" value="(Trans)glycosidases"/>
    <property type="match status" value="1"/>
</dbReference>
<keyword evidence="5" id="KW-0378">Hydrolase</keyword>
<dbReference type="Gene3D" id="3.20.20.80">
    <property type="entry name" value="Glycosidases"/>
    <property type="match status" value="1"/>
</dbReference>
<comment type="similarity">
    <text evidence="2">Belongs to the glycosyl hydrolase 29 family.</text>
</comment>
<dbReference type="EMBL" id="JBJYXY010000001">
    <property type="protein sequence ID" value="MFN2977455.1"/>
    <property type="molecule type" value="Genomic_DNA"/>
</dbReference>
<proteinExistence type="inferred from homology"/>
<evidence type="ECO:0000313" key="9">
    <source>
        <dbReference type="EMBL" id="MFN2977455.1"/>
    </source>
</evidence>
<comment type="function">
    <text evidence="1">Alpha-L-fucosidase is responsible for hydrolyzing the alpha-1,6-linked fucose joined to the reducing-end N-acetylglucosamine of the carbohydrate moieties of glycoproteins.</text>
</comment>
<dbReference type="PRINTS" id="PR00741">
    <property type="entry name" value="GLHYDRLASE29"/>
</dbReference>
<reference evidence="9 10" key="1">
    <citation type="submission" date="2024-12" db="EMBL/GenBank/DDBJ databases">
        <authorList>
            <person name="Lee Y."/>
        </authorList>
    </citation>
    <scope>NUCLEOTIDE SEQUENCE [LARGE SCALE GENOMIC DNA]</scope>
    <source>
        <strain evidence="9 10">03SUJ4</strain>
    </source>
</reference>
<keyword evidence="10" id="KW-1185">Reference proteome</keyword>
<dbReference type="InterPro" id="IPR057739">
    <property type="entry name" value="Glyco_hydro_29_N"/>
</dbReference>
<evidence type="ECO:0000256" key="2">
    <source>
        <dbReference type="ARBA" id="ARBA00007951"/>
    </source>
</evidence>
<protein>
    <recommendedName>
        <fullName evidence="3">alpha-L-fucosidase</fullName>
        <ecNumber evidence="3">3.2.1.51</ecNumber>
    </recommendedName>
</protein>
<dbReference type="Proteomes" id="UP001634747">
    <property type="component" value="Unassembled WGS sequence"/>
</dbReference>